<dbReference type="PANTHER" id="PTHR43284:SF1">
    <property type="entry name" value="ASPARAGINE SYNTHETASE"/>
    <property type="match status" value="1"/>
</dbReference>
<dbReference type="PANTHER" id="PTHR43284">
    <property type="entry name" value="ASPARAGINE SYNTHETASE (GLUTAMINE-HYDROLYZING)"/>
    <property type="match status" value="1"/>
</dbReference>
<keyword evidence="9" id="KW-0436">Ligase</keyword>
<dbReference type="SUPFAM" id="SSF52402">
    <property type="entry name" value="Adenine nucleotide alpha hydrolases-like"/>
    <property type="match status" value="1"/>
</dbReference>
<evidence type="ECO:0000259" key="8">
    <source>
        <dbReference type="PROSITE" id="PS51278"/>
    </source>
</evidence>
<sequence length="631" mass="71834">MCGIAGFITKYKEASELSNNLEKALDDINYRGPDDKGTYYFGNVGLGHVRLSIIDLTRSASQPMLDNSKKYIIIYNGELYNYQILREKLYDLGVTFKSNSDTEVVLESYKAWGNDAFRMFNGMFSFAILDKESNTLVIVRDRFGIKPLHIYNDEKAIYFSSEIKSILCLSEKEFELNKKVLPEWSYYGSALGNRTFYDGIDKILPGQFVEISLNDFQVATSSYWRPEDVNFVSDKSHVSEENVISNVRSLLEKSVKSQLVADVPVGIFLSGGIDSSAITAFASKLSKKRIKTFSVGFDFDKGINELPKARQIAKKFGTEHHELVISGYELGDVVQSLVMHHDSPFSDAANIPLMLLGREVNKNIKVVLQGDGGDELFAGYKRYQTLSRLKWWKMALPFIKLSNRFTPKNKGYFARERYLNALSSPSDAELMGLLLTAEDRRCDPMRVFSDELKRELIDIDPFLEFSKCSERFSEHDIVQKMLLADTQIILPDIFLDKVDRSTMAASIEVRVPFLDNELSEYVLSLPSKIKVNNGSKKWLLKKALEGVVPKDILYGPKTGFSVPYKEWLKGPLESLFNDNLLTMKNKNMGYLNISEIEKLFAEHKKGVRDHGFLLWKILNFMIWFNSKPGAA</sequence>
<gene>
    <name evidence="9" type="primary">asnB</name>
    <name evidence="9" type="ORF">HBA18_09070</name>
</gene>
<dbReference type="Pfam" id="PF13537">
    <property type="entry name" value="GATase_7"/>
    <property type="match status" value="1"/>
</dbReference>
<dbReference type="InterPro" id="IPR014729">
    <property type="entry name" value="Rossmann-like_a/b/a_fold"/>
</dbReference>
<dbReference type="CDD" id="cd01991">
    <property type="entry name" value="Asn_synthase_B_C"/>
    <property type="match status" value="1"/>
</dbReference>
<dbReference type="GO" id="GO:0004066">
    <property type="term" value="F:asparagine synthase (glutamine-hydrolyzing) activity"/>
    <property type="evidence" value="ECO:0007669"/>
    <property type="project" value="UniProtKB-EC"/>
</dbReference>
<evidence type="ECO:0000256" key="6">
    <source>
        <dbReference type="ARBA" id="ARBA00022962"/>
    </source>
</evidence>
<dbReference type="Pfam" id="PF00733">
    <property type="entry name" value="Asn_synthase"/>
    <property type="match status" value="1"/>
</dbReference>
<dbReference type="CDD" id="cd00712">
    <property type="entry name" value="AsnB"/>
    <property type="match status" value="1"/>
</dbReference>
<evidence type="ECO:0000256" key="1">
    <source>
        <dbReference type="ARBA" id="ARBA00005187"/>
    </source>
</evidence>
<dbReference type="InterPro" id="IPR006426">
    <property type="entry name" value="Asn_synth_AEB"/>
</dbReference>
<evidence type="ECO:0000313" key="9">
    <source>
        <dbReference type="EMBL" id="QIR06502.1"/>
    </source>
</evidence>
<reference evidence="9 10" key="1">
    <citation type="submission" date="2020-03" db="EMBL/GenBank/DDBJ databases">
        <title>Genome mining reveals the biosynthetic pathways of PHA and ectoines of the halophilic strain Salinivibrio costicola M318 isolated from fermented shrimp paste.</title>
        <authorList>
            <person name="Doan T.V."/>
            <person name="Tran L.T."/>
            <person name="Trieu T.A."/>
            <person name="Nguyen Q.V."/>
            <person name="Quach T.N."/>
            <person name="Phi T.Q."/>
            <person name="Kumar S."/>
        </authorList>
    </citation>
    <scope>NUCLEOTIDE SEQUENCE [LARGE SCALE GENOMIC DNA]</scope>
    <source>
        <strain evidence="9 10">M318</strain>
    </source>
</reference>
<dbReference type="InterPro" id="IPR051786">
    <property type="entry name" value="ASN_synthetase/amidase"/>
</dbReference>
<evidence type="ECO:0000313" key="10">
    <source>
        <dbReference type="Proteomes" id="UP000501408"/>
    </source>
</evidence>
<evidence type="ECO:0000256" key="3">
    <source>
        <dbReference type="ARBA" id="ARBA00012737"/>
    </source>
</evidence>
<keyword evidence="5" id="KW-0067">ATP-binding</keyword>
<accession>A0ABX6K4N0</accession>
<dbReference type="InterPro" id="IPR017932">
    <property type="entry name" value="GATase_2_dom"/>
</dbReference>
<dbReference type="EMBL" id="CP050266">
    <property type="protein sequence ID" value="QIR06502.1"/>
    <property type="molecule type" value="Genomic_DNA"/>
</dbReference>
<keyword evidence="6" id="KW-0315">Glutamine amidotransferase</keyword>
<dbReference type="PIRSF" id="PIRSF001589">
    <property type="entry name" value="Asn_synthetase_glu-h"/>
    <property type="match status" value="1"/>
</dbReference>
<keyword evidence="10" id="KW-1185">Reference proteome</keyword>
<dbReference type="InterPro" id="IPR033738">
    <property type="entry name" value="AsnB_N"/>
</dbReference>
<comment type="similarity">
    <text evidence="2">Belongs to the asparagine synthetase family.</text>
</comment>
<dbReference type="PROSITE" id="PS51278">
    <property type="entry name" value="GATASE_TYPE_2"/>
    <property type="match status" value="1"/>
</dbReference>
<dbReference type="Proteomes" id="UP000501408">
    <property type="component" value="Chromosome 1"/>
</dbReference>
<dbReference type="InterPro" id="IPR029055">
    <property type="entry name" value="Ntn_hydrolases_N"/>
</dbReference>
<dbReference type="EC" id="6.3.5.4" evidence="3"/>
<keyword evidence="4" id="KW-0547">Nucleotide-binding</keyword>
<dbReference type="Gene3D" id="3.60.20.10">
    <property type="entry name" value="Glutamine Phosphoribosylpyrophosphate, subunit 1, domain 1"/>
    <property type="match status" value="1"/>
</dbReference>
<dbReference type="NCBIfam" id="TIGR01536">
    <property type="entry name" value="asn_synth_AEB"/>
    <property type="match status" value="1"/>
</dbReference>
<feature type="domain" description="Glutamine amidotransferase type-2" evidence="8">
    <location>
        <begin position="2"/>
        <end position="214"/>
    </location>
</feature>
<dbReference type="SUPFAM" id="SSF56235">
    <property type="entry name" value="N-terminal nucleophile aminohydrolases (Ntn hydrolases)"/>
    <property type="match status" value="1"/>
</dbReference>
<protein>
    <recommendedName>
        <fullName evidence="3">asparagine synthase (glutamine-hydrolyzing)</fullName>
        <ecNumber evidence="3">6.3.5.4</ecNumber>
    </recommendedName>
</protein>
<evidence type="ECO:0000256" key="7">
    <source>
        <dbReference type="ARBA" id="ARBA00048741"/>
    </source>
</evidence>
<proteinExistence type="inferred from homology"/>
<dbReference type="RefSeq" id="WP_167314629.1">
    <property type="nucleotide sequence ID" value="NZ_CP050266.1"/>
</dbReference>
<evidence type="ECO:0000256" key="2">
    <source>
        <dbReference type="ARBA" id="ARBA00005752"/>
    </source>
</evidence>
<dbReference type="Gene3D" id="3.40.50.620">
    <property type="entry name" value="HUPs"/>
    <property type="match status" value="1"/>
</dbReference>
<evidence type="ECO:0000256" key="5">
    <source>
        <dbReference type="ARBA" id="ARBA00022840"/>
    </source>
</evidence>
<organism evidence="9 10">
    <name type="scientific">Salinivibrio costicola</name>
    <name type="common">Vibrio costicola</name>
    <dbReference type="NCBI Taxonomy" id="51367"/>
    <lineage>
        <taxon>Bacteria</taxon>
        <taxon>Pseudomonadati</taxon>
        <taxon>Pseudomonadota</taxon>
        <taxon>Gammaproteobacteria</taxon>
        <taxon>Vibrionales</taxon>
        <taxon>Vibrionaceae</taxon>
        <taxon>Salinivibrio</taxon>
    </lineage>
</organism>
<comment type="pathway">
    <text evidence="1">Amino-acid biosynthesis; L-asparagine biosynthesis; L-asparagine from L-aspartate (L-Gln route): step 1/1.</text>
</comment>
<comment type="catalytic activity">
    <reaction evidence="7">
        <text>L-aspartate + L-glutamine + ATP + H2O = L-asparagine + L-glutamate + AMP + diphosphate + H(+)</text>
        <dbReference type="Rhea" id="RHEA:12228"/>
        <dbReference type="ChEBI" id="CHEBI:15377"/>
        <dbReference type="ChEBI" id="CHEBI:15378"/>
        <dbReference type="ChEBI" id="CHEBI:29985"/>
        <dbReference type="ChEBI" id="CHEBI:29991"/>
        <dbReference type="ChEBI" id="CHEBI:30616"/>
        <dbReference type="ChEBI" id="CHEBI:33019"/>
        <dbReference type="ChEBI" id="CHEBI:58048"/>
        <dbReference type="ChEBI" id="CHEBI:58359"/>
        <dbReference type="ChEBI" id="CHEBI:456215"/>
        <dbReference type="EC" id="6.3.5.4"/>
    </reaction>
</comment>
<name>A0ABX6K4N0_SALCS</name>
<dbReference type="InterPro" id="IPR001962">
    <property type="entry name" value="Asn_synthase"/>
</dbReference>
<evidence type="ECO:0000256" key="4">
    <source>
        <dbReference type="ARBA" id="ARBA00022741"/>
    </source>
</evidence>